<dbReference type="OrthoDB" id="5805552at2759"/>
<gene>
    <name evidence="3" type="ORF">EVEC_LOCUS1982</name>
</gene>
<name>A0A3P6IJD7_ENTVE</name>
<accession>A0A3P6IJD7</accession>
<sequence length="321" mass="36473">MATIDSLTNSPYESSTNGALPIILSKIEKFALSLKDLQESDECCKPSMCSISSINSLDDVEKTLKVFGVRSFPVDEFELFSFLQEIRERLVSEKEELHSLLHSVNFSGDLVEIMEEFEPLSAQYEDAILKVEQLVQQVEKVKRNWSDWAEIKRNLQNIIVDVENELVAMRKGSNNCNHIASELELCQERMNRLETVCNYLTASLSELPENSSASQSIDFAAELTKYSNAIMELKRKYEFSVHCLTVQSYEKKPKQNLYAETLFVTPKEQRGVQLVKWSLILFCSAVLAFLAWFASLKPGVVNNWKNAPGLHLDYLNGPPPT</sequence>
<evidence type="ECO:0000313" key="4">
    <source>
        <dbReference type="Proteomes" id="UP000274131"/>
    </source>
</evidence>
<evidence type="ECO:0008006" key="5">
    <source>
        <dbReference type="Google" id="ProtNLM"/>
    </source>
</evidence>
<dbReference type="Proteomes" id="UP000274131">
    <property type="component" value="Unassembled WGS sequence"/>
</dbReference>
<evidence type="ECO:0000256" key="1">
    <source>
        <dbReference type="SAM" id="Coils"/>
    </source>
</evidence>
<organism evidence="3 4">
    <name type="scientific">Enterobius vermicularis</name>
    <name type="common">Human pinworm</name>
    <dbReference type="NCBI Taxonomy" id="51028"/>
    <lineage>
        <taxon>Eukaryota</taxon>
        <taxon>Metazoa</taxon>
        <taxon>Ecdysozoa</taxon>
        <taxon>Nematoda</taxon>
        <taxon>Chromadorea</taxon>
        <taxon>Rhabditida</taxon>
        <taxon>Spirurina</taxon>
        <taxon>Oxyuridomorpha</taxon>
        <taxon>Oxyuroidea</taxon>
        <taxon>Oxyuridae</taxon>
        <taxon>Enterobius</taxon>
    </lineage>
</organism>
<dbReference type="AlphaFoldDB" id="A0A3P6IJD7"/>
<dbReference type="EMBL" id="UXUI01007299">
    <property type="protein sequence ID" value="VDD86839.1"/>
    <property type="molecule type" value="Genomic_DNA"/>
</dbReference>
<reference evidence="3 4" key="1">
    <citation type="submission" date="2018-10" db="EMBL/GenBank/DDBJ databases">
        <authorList>
            <consortium name="Pathogen Informatics"/>
        </authorList>
    </citation>
    <scope>NUCLEOTIDE SEQUENCE [LARGE SCALE GENOMIC DNA]</scope>
</reference>
<keyword evidence="1" id="KW-0175">Coiled coil</keyword>
<dbReference type="STRING" id="51028.A0A3P6IJD7"/>
<evidence type="ECO:0000256" key="2">
    <source>
        <dbReference type="SAM" id="Phobius"/>
    </source>
</evidence>
<feature type="coiled-coil region" evidence="1">
    <location>
        <begin position="83"/>
        <end position="144"/>
    </location>
</feature>
<keyword evidence="2" id="KW-0812">Transmembrane</keyword>
<proteinExistence type="predicted"/>
<keyword evidence="2" id="KW-1133">Transmembrane helix</keyword>
<keyword evidence="2" id="KW-0472">Membrane</keyword>
<feature type="transmembrane region" description="Helical" evidence="2">
    <location>
        <begin position="274"/>
        <end position="294"/>
    </location>
</feature>
<keyword evidence="4" id="KW-1185">Reference proteome</keyword>
<protein>
    <recommendedName>
        <fullName evidence="5">KASH domain-containing protein</fullName>
    </recommendedName>
</protein>
<evidence type="ECO:0000313" key="3">
    <source>
        <dbReference type="EMBL" id="VDD86839.1"/>
    </source>
</evidence>